<keyword evidence="5 7" id="KW-0949">S-adenosyl-L-methionine</keyword>
<evidence type="ECO:0000259" key="8">
    <source>
        <dbReference type="PROSITE" id="PS51686"/>
    </source>
</evidence>
<sequence>MKLPVAFEEKMKDLLGEEFQDYIDCYEEKRYYGLRVNTLKISVEDFQKICPWKLEPIPWIENGFYYDGDSIQPAKHPYYAAGLYYLQEPSAMTPANRLPVQPREKVLDVCAAPGGKATELASKLGREGVLAANDISSSRAKGLLKNLELSGVGNLLVLSEEPGKLISYFREYFDKILIDAPCSGEGMFRKEKRMVKAWEEHGPEFFSKIQKSIIAQAAEMLKPGGMILYSTCTFDRRENEETILSLLEQFPEFEICEMKGYEGFRPGIPKDDREDLVKTVRIFPHCMKGEGHYLALLKKGSEGCENTETNLERQKKQTVPGSAGGLKKIPEELEEFLGHLTLPLDPSRLDLKKERVYYMPAELPDLKGIRFLRTGLLLGELKKNRFEPSQALAMYLKMEEYDQVLNLSVEDERVHRYLKGETLDVSDLCSNSSQKKQKAGSGRKQKDKGWSLVCVDGYPLGWGKLASGTLKNKYLPGWRWQS</sequence>
<feature type="binding site" evidence="7">
    <location>
        <position position="134"/>
    </location>
    <ligand>
        <name>S-adenosyl-L-methionine</name>
        <dbReference type="ChEBI" id="CHEBI:59789"/>
    </ligand>
</feature>
<dbReference type="RefSeq" id="WP_119297276.1">
    <property type="nucleotide sequence ID" value="NZ_BHGK01000001.1"/>
</dbReference>
<reference evidence="10" key="1">
    <citation type="submission" date="2018-09" db="EMBL/GenBank/DDBJ databases">
        <title>Draft Genome Sequence of Mediterraneibacter sp. KCTC 15684.</title>
        <authorList>
            <person name="Kim J.S."/>
            <person name="Han K.I."/>
            <person name="Suh M.K."/>
            <person name="Lee K.C."/>
            <person name="Eom M.K."/>
            <person name="Lee J.H."/>
            <person name="Park S.H."/>
            <person name="Kang S.W."/>
            <person name="Park J.E."/>
            <person name="Oh B.S."/>
            <person name="Yu S.Y."/>
            <person name="Choi S.H."/>
            <person name="Lee D.H."/>
            <person name="Yoon H."/>
            <person name="Kim B."/>
            <person name="Yang S.J."/>
            <person name="Lee J.S."/>
        </authorList>
    </citation>
    <scope>NUCLEOTIDE SEQUENCE [LARGE SCALE GENOMIC DNA]</scope>
    <source>
        <strain evidence="10">KCTC 15684</strain>
    </source>
</reference>
<comment type="similarity">
    <text evidence="1 7">Belongs to the class I-like SAM-binding methyltransferase superfamily. RsmB/NOP family.</text>
</comment>
<name>A0A391P184_9FIRM</name>
<dbReference type="InterPro" id="IPR027391">
    <property type="entry name" value="Nol1_Nop2_Fmu_2"/>
</dbReference>
<dbReference type="Gene3D" id="3.30.70.1170">
    <property type="entry name" value="Sun protein, domain 3"/>
    <property type="match status" value="1"/>
</dbReference>
<dbReference type="PROSITE" id="PS01153">
    <property type="entry name" value="NOL1_NOP2_SUN"/>
    <property type="match status" value="1"/>
</dbReference>
<organism evidence="9 10">
    <name type="scientific">Mediterraneibacter butyricigenes</name>
    <dbReference type="NCBI Taxonomy" id="2316025"/>
    <lineage>
        <taxon>Bacteria</taxon>
        <taxon>Bacillati</taxon>
        <taxon>Bacillota</taxon>
        <taxon>Clostridia</taxon>
        <taxon>Lachnospirales</taxon>
        <taxon>Lachnospiraceae</taxon>
        <taxon>Mediterraneibacter</taxon>
    </lineage>
</organism>
<dbReference type="InterPro" id="IPR031340">
    <property type="entry name" value="RsmF_methylt_CI"/>
</dbReference>
<feature type="domain" description="SAM-dependent MTase RsmB/NOP-type" evidence="8">
    <location>
        <begin position="22"/>
        <end position="300"/>
    </location>
</feature>
<dbReference type="InterPro" id="IPR031341">
    <property type="entry name" value="Methyltr_RsmF_N"/>
</dbReference>
<dbReference type="Gene3D" id="2.30.130.60">
    <property type="match status" value="1"/>
</dbReference>
<protein>
    <submittedName>
        <fullName evidence="9">Methylase</fullName>
    </submittedName>
</protein>
<evidence type="ECO:0000256" key="6">
    <source>
        <dbReference type="ARBA" id="ARBA00022884"/>
    </source>
</evidence>
<feature type="binding site" evidence="7">
    <location>
        <begin position="110"/>
        <end position="116"/>
    </location>
    <ligand>
        <name>S-adenosyl-L-methionine</name>
        <dbReference type="ChEBI" id="CHEBI:59789"/>
    </ligand>
</feature>
<proteinExistence type="inferred from homology"/>
<dbReference type="PANTHER" id="PTHR22807">
    <property type="entry name" value="NOP2 YEAST -RELATED NOL1/NOP2/FMU SUN DOMAIN-CONTAINING"/>
    <property type="match status" value="1"/>
</dbReference>
<dbReference type="Proteomes" id="UP000265643">
    <property type="component" value="Unassembled WGS sequence"/>
</dbReference>
<dbReference type="GO" id="GO:0008173">
    <property type="term" value="F:RNA methyltransferase activity"/>
    <property type="evidence" value="ECO:0007669"/>
    <property type="project" value="InterPro"/>
</dbReference>
<dbReference type="PRINTS" id="PR02008">
    <property type="entry name" value="RCMTFAMILY"/>
</dbReference>
<comment type="caution">
    <text evidence="7">Lacks conserved residue(s) required for the propagation of feature annotation.</text>
</comment>
<evidence type="ECO:0000256" key="2">
    <source>
        <dbReference type="ARBA" id="ARBA00022490"/>
    </source>
</evidence>
<dbReference type="EMBL" id="BHGK01000001">
    <property type="protein sequence ID" value="GCA65666.1"/>
    <property type="molecule type" value="Genomic_DNA"/>
</dbReference>
<dbReference type="GO" id="GO:0001510">
    <property type="term" value="P:RNA methylation"/>
    <property type="evidence" value="ECO:0007669"/>
    <property type="project" value="InterPro"/>
</dbReference>
<dbReference type="Gene3D" id="3.40.50.150">
    <property type="entry name" value="Vaccinia Virus protein VP39"/>
    <property type="match status" value="1"/>
</dbReference>
<dbReference type="PROSITE" id="PS51686">
    <property type="entry name" value="SAM_MT_RSMB_NOP"/>
    <property type="match status" value="1"/>
</dbReference>
<dbReference type="Pfam" id="PF01189">
    <property type="entry name" value="Methyltr_RsmB-F"/>
    <property type="match status" value="1"/>
</dbReference>
<dbReference type="AlphaFoldDB" id="A0A391P184"/>
<dbReference type="InterPro" id="IPR049560">
    <property type="entry name" value="MeTrfase_RsmB-F_NOP2_cat"/>
</dbReference>
<comment type="caution">
    <text evidence="9">The sequence shown here is derived from an EMBL/GenBank/DDBJ whole genome shotgun (WGS) entry which is preliminary data.</text>
</comment>
<dbReference type="Pfam" id="PF17126">
    <property type="entry name" value="RsmF_methylt_CI"/>
    <property type="match status" value="1"/>
</dbReference>
<keyword evidence="3 7" id="KW-0489">Methyltransferase</keyword>
<keyword evidence="4 7" id="KW-0808">Transferase</keyword>
<dbReference type="InterPro" id="IPR023267">
    <property type="entry name" value="RCMT"/>
</dbReference>
<dbReference type="InterPro" id="IPR029063">
    <property type="entry name" value="SAM-dependent_MTases_sf"/>
</dbReference>
<dbReference type="Pfam" id="PF17125">
    <property type="entry name" value="Methyltr_RsmF_N"/>
    <property type="match status" value="1"/>
</dbReference>
<evidence type="ECO:0000256" key="1">
    <source>
        <dbReference type="ARBA" id="ARBA00007494"/>
    </source>
</evidence>
<dbReference type="InterPro" id="IPR018314">
    <property type="entry name" value="RsmB/NOL1/NOP2-like_CS"/>
</dbReference>
<feature type="binding site" evidence="7">
    <location>
        <position position="179"/>
    </location>
    <ligand>
        <name>S-adenosyl-L-methionine</name>
        <dbReference type="ChEBI" id="CHEBI:59789"/>
    </ligand>
</feature>
<evidence type="ECO:0000256" key="3">
    <source>
        <dbReference type="ARBA" id="ARBA00022603"/>
    </source>
</evidence>
<keyword evidence="6 7" id="KW-0694">RNA-binding</keyword>
<keyword evidence="2" id="KW-0963">Cytoplasm</keyword>
<keyword evidence="10" id="KW-1185">Reference proteome</keyword>
<evidence type="ECO:0000256" key="7">
    <source>
        <dbReference type="PROSITE-ProRule" id="PRU01023"/>
    </source>
</evidence>
<evidence type="ECO:0000256" key="4">
    <source>
        <dbReference type="ARBA" id="ARBA00022679"/>
    </source>
</evidence>
<gene>
    <name evidence="9" type="ORF">KGMB01110_01020</name>
</gene>
<dbReference type="CDD" id="cd21147">
    <property type="entry name" value="RsmF_methylt_CTD1"/>
    <property type="match status" value="1"/>
</dbReference>
<dbReference type="GO" id="GO:0003723">
    <property type="term" value="F:RNA binding"/>
    <property type="evidence" value="ECO:0007669"/>
    <property type="project" value="UniProtKB-UniRule"/>
</dbReference>
<dbReference type="CDD" id="cd02440">
    <property type="entry name" value="AdoMet_MTases"/>
    <property type="match status" value="1"/>
</dbReference>
<evidence type="ECO:0000313" key="10">
    <source>
        <dbReference type="Proteomes" id="UP000265643"/>
    </source>
</evidence>
<dbReference type="SUPFAM" id="SSF53335">
    <property type="entry name" value="S-adenosyl-L-methionine-dependent methyltransferases"/>
    <property type="match status" value="1"/>
</dbReference>
<dbReference type="PANTHER" id="PTHR22807:SF30">
    <property type="entry name" value="28S RRNA (CYTOSINE(4447)-C(5))-METHYLTRANSFERASE-RELATED"/>
    <property type="match status" value="1"/>
</dbReference>
<feature type="active site" description="Nucleophile" evidence="7">
    <location>
        <position position="232"/>
    </location>
</feature>
<evidence type="ECO:0000256" key="5">
    <source>
        <dbReference type="ARBA" id="ARBA00022691"/>
    </source>
</evidence>
<evidence type="ECO:0000313" key="9">
    <source>
        <dbReference type="EMBL" id="GCA65666.1"/>
    </source>
</evidence>
<dbReference type="Pfam" id="PF13636">
    <property type="entry name" value="Methyltranf_PUA"/>
    <property type="match status" value="1"/>
</dbReference>
<dbReference type="InterPro" id="IPR001678">
    <property type="entry name" value="MeTrfase_RsmB-F_NOP2_dom"/>
</dbReference>
<accession>A0A391P184</accession>